<dbReference type="AlphaFoldDB" id="A0AAV2DY41"/>
<evidence type="ECO:0000313" key="3">
    <source>
        <dbReference type="Proteomes" id="UP001497516"/>
    </source>
</evidence>
<name>A0AAV2DY41_9ROSI</name>
<protein>
    <submittedName>
        <fullName evidence="2">Uncharacterized protein</fullName>
    </submittedName>
</protein>
<organism evidence="2 3">
    <name type="scientific">Linum trigynum</name>
    <dbReference type="NCBI Taxonomy" id="586398"/>
    <lineage>
        <taxon>Eukaryota</taxon>
        <taxon>Viridiplantae</taxon>
        <taxon>Streptophyta</taxon>
        <taxon>Embryophyta</taxon>
        <taxon>Tracheophyta</taxon>
        <taxon>Spermatophyta</taxon>
        <taxon>Magnoliopsida</taxon>
        <taxon>eudicotyledons</taxon>
        <taxon>Gunneridae</taxon>
        <taxon>Pentapetalae</taxon>
        <taxon>rosids</taxon>
        <taxon>fabids</taxon>
        <taxon>Malpighiales</taxon>
        <taxon>Linaceae</taxon>
        <taxon>Linum</taxon>
    </lineage>
</organism>
<feature type="compositionally biased region" description="Polar residues" evidence="1">
    <location>
        <begin position="36"/>
        <end position="61"/>
    </location>
</feature>
<evidence type="ECO:0000256" key="1">
    <source>
        <dbReference type="SAM" id="MobiDB-lite"/>
    </source>
</evidence>
<feature type="region of interest" description="Disordered" evidence="1">
    <location>
        <begin position="36"/>
        <end position="91"/>
    </location>
</feature>
<dbReference type="EMBL" id="OZ034816">
    <property type="protein sequence ID" value="CAL1378566.1"/>
    <property type="molecule type" value="Genomic_DNA"/>
</dbReference>
<feature type="region of interest" description="Disordered" evidence="1">
    <location>
        <begin position="1"/>
        <end position="22"/>
    </location>
</feature>
<accession>A0AAV2DY41</accession>
<keyword evidence="3" id="KW-1185">Reference proteome</keyword>
<feature type="compositionally biased region" description="Basic and acidic residues" evidence="1">
    <location>
        <begin position="1"/>
        <end position="12"/>
    </location>
</feature>
<reference evidence="2 3" key="1">
    <citation type="submission" date="2024-04" db="EMBL/GenBank/DDBJ databases">
        <authorList>
            <person name="Fracassetti M."/>
        </authorList>
    </citation>
    <scope>NUCLEOTIDE SEQUENCE [LARGE SCALE GENOMIC DNA]</scope>
</reference>
<dbReference type="Proteomes" id="UP001497516">
    <property type="component" value="Chromosome 3"/>
</dbReference>
<feature type="compositionally biased region" description="Acidic residues" evidence="1">
    <location>
        <begin position="13"/>
        <end position="22"/>
    </location>
</feature>
<proteinExistence type="predicted"/>
<gene>
    <name evidence="2" type="ORF">LTRI10_LOCUS20140</name>
</gene>
<sequence length="91" mass="9939">MHDVVGSQHEEEVPLADEESEDDIVALNDDSADQLTFNVTLSPPHGTSSLPETRSTSSTTPAIVPFEDDHNDEGPFVLLPSPRRCPTRANR</sequence>
<evidence type="ECO:0000313" key="2">
    <source>
        <dbReference type="EMBL" id="CAL1378566.1"/>
    </source>
</evidence>